<dbReference type="EMBL" id="QPJS01000002">
    <property type="protein sequence ID" value="RCX03907.1"/>
    <property type="molecule type" value="Genomic_DNA"/>
</dbReference>
<protein>
    <submittedName>
        <fullName evidence="1">Uncharacterized protein</fullName>
    </submittedName>
</protein>
<organism evidence="1 2">
    <name type="scientific">Schleiferia thermophila</name>
    <dbReference type="NCBI Taxonomy" id="884107"/>
    <lineage>
        <taxon>Bacteria</taxon>
        <taxon>Pseudomonadati</taxon>
        <taxon>Bacteroidota</taxon>
        <taxon>Flavobacteriia</taxon>
        <taxon>Flavobacteriales</taxon>
        <taxon>Schleiferiaceae</taxon>
        <taxon>Schleiferia</taxon>
    </lineage>
</organism>
<reference evidence="1 2" key="1">
    <citation type="submission" date="2018-07" db="EMBL/GenBank/DDBJ databases">
        <title>Genomic Encyclopedia of Type Strains, Phase IV (KMG-IV): sequencing the most valuable type-strain genomes for metagenomic binning, comparative biology and taxonomic classification.</title>
        <authorList>
            <person name="Goeker M."/>
        </authorList>
    </citation>
    <scope>NUCLEOTIDE SEQUENCE [LARGE SCALE GENOMIC DNA]</scope>
    <source>
        <strain evidence="1 2">DSM 21410</strain>
    </source>
</reference>
<evidence type="ECO:0000313" key="1">
    <source>
        <dbReference type="EMBL" id="RCX03907.1"/>
    </source>
</evidence>
<keyword evidence="2" id="KW-1185">Reference proteome</keyword>
<dbReference type="RefSeq" id="WP_125039416.1">
    <property type="nucleotide sequence ID" value="NZ_BHZF01000002.1"/>
</dbReference>
<proteinExistence type="predicted"/>
<accession>A0A369A752</accession>
<name>A0A369A752_9FLAO</name>
<gene>
    <name evidence="1" type="ORF">DES35_102363</name>
</gene>
<sequence>MVPVVRWKHFFLENDSIKEFTLGRELYYSSILIEGNHLIYLDGMSLVFYVLNSNQIKWKVPLLTQYITSLVKFDNHYYLGGDYLYLVNVQDQKVEKKGNINNIISIFSNGN</sequence>
<dbReference type="Proteomes" id="UP000253517">
    <property type="component" value="Unassembled WGS sequence"/>
</dbReference>
<evidence type="ECO:0000313" key="2">
    <source>
        <dbReference type="Proteomes" id="UP000253517"/>
    </source>
</evidence>
<comment type="caution">
    <text evidence="1">The sequence shown here is derived from an EMBL/GenBank/DDBJ whole genome shotgun (WGS) entry which is preliminary data.</text>
</comment>
<dbReference type="AlphaFoldDB" id="A0A369A752"/>